<dbReference type="RefSeq" id="WP_024362668.1">
    <property type="nucleotide sequence ID" value="NZ_BJNS01000014.1"/>
</dbReference>
<reference evidence="3 5" key="2">
    <citation type="submission" date="2018-06" db="EMBL/GenBank/DDBJ databases">
        <authorList>
            <consortium name="Pathogen Informatics"/>
            <person name="Doyle S."/>
        </authorList>
    </citation>
    <scope>NUCLEOTIDE SEQUENCE [LARGE SCALE GENOMIC DNA]</scope>
    <source>
        <strain evidence="3 5">NCTC10338</strain>
    </source>
</reference>
<sequence>MIKLIEIRQPIIKGLRGYTGATTITAETTAKQPEYPFIALKFTTAGQSVGQVAETVEGDATGVIEQDLELVVSITCHAKDISEAHDLSHKARAYFLGKGNIDLSDVNITVVEALAITNRDVFLNIEYERRYGFDVRLRVRGRESFDIDVIESIDASGTIEKIEIKEGI</sequence>
<organism evidence="2 4">
    <name type="scientific">Lysinibacillus sphaericus</name>
    <name type="common">Bacillus sphaericus</name>
    <dbReference type="NCBI Taxonomy" id="1421"/>
    <lineage>
        <taxon>Bacteria</taxon>
        <taxon>Bacillati</taxon>
        <taxon>Bacillota</taxon>
        <taxon>Bacilli</taxon>
        <taxon>Bacillales</taxon>
        <taxon>Bacillaceae</taxon>
        <taxon>Lysinibacillus</taxon>
    </lineage>
</organism>
<dbReference type="Pfam" id="PF23961">
    <property type="entry name" value="Phage_tail_terminator_9"/>
    <property type="match status" value="1"/>
</dbReference>
<reference evidence="2 4" key="1">
    <citation type="submission" date="2017-03" db="EMBL/GenBank/DDBJ databases">
        <title>The whole genome sequencing and assembly of Lysinibacillus sphaericus DSM 28T strain.</title>
        <authorList>
            <person name="Lee Y.-J."/>
            <person name="Yi H."/>
            <person name="Bahn Y.-S."/>
            <person name="Kim J.F."/>
            <person name="Lee D.-W."/>
        </authorList>
    </citation>
    <scope>NUCLEOTIDE SEQUENCE [LARGE SCALE GENOMIC DNA]</scope>
    <source>
        <strain evidence="2 4">DSM 28</strain>
    </source>
</reference>
<evidence type="ECO:0000313" key="3">
    <source>
        <dbReference type="EMBL" id="SUV15140.1"/>
    </source>
</evidence>
<name>A0A2S0K6E8_LYSSH</name>
<dbReference type="NCBIfam" id="NF047498">
    <property type="entry name" value="LIC_12616_fam"/>
    <property type="match status" value="1"/>
</dbReference>
<dbReference type="Proteomes" id="UP000238825">
    <property type="component" value="Chromosome"/>
</dbReference>
<evidence type="ECO:0000313" key="5">
    <source>
        <dbReference type="Proteomes" id="UP000255295"/>
    </source>
</evidence>
<dbReference type="GeneID" id="48278962"/>
<evidence type="ECO:0000313" key="2">
    <source>
        <dbReference type="EMBL" id="AVK98844.1"/>
    </source>
</evidence>
<gene>
    <name evidence="2" type="ORF">LS41612_22410</name>
    <name evidence="3" type="ORF">NCTC10338_00159</name>
</gene>
<accession>A0A2S0K6E8</accession>
<dbReference type="Proteomes" id="UP000255295">
    <property type="component" value="Unassembled WGS sequence"/>
</dbReference>
<feature type="domain" description="Phage neck terminator protein gp12-like" evidence="1">
    <location>
        <begin position="10"/>
        <end position="159"/>
    </location>
</feature>
<dbReference type="EMBL" id="CP019980">
    <property type="protein sequence ID" value="AVK98844.1"/>
    <property type="molecule type" value="Genomic_DNA"/>
</dbReference>
<protein>
    <recommendedName>
        <fullName evidence="1">Phage neck terminator protein gp12-like domain-containing protein</fullName>
    </recommendedName>
</protein>
<dbReference type="EMBL" id="UFSZ01000001">
    <property type="protein sequence ID" value="SUV15140.1"/>
    <property type="molecule type" value="Genomic_DNA"/>
</dbReference>
<evidence type="ECO:0000313" key="4">
    <source>
        <dbReference type="Proteomes" id="UP000238825"/>
    </source>
</evidence>
<evidence type="ECO:0000259" key="1">
    <source>
        <dbReference type="Pfam" id="PF23961"/>
    </source>
</evidence>
<proteinExistence type="predicted"/>
<dbReference type="InterPro" id="IPR057087">
    <property type="entry name" value="Gp12-like"/>
</dbReference>
<dbReference type="AlphaFoldDB" id="A0A2S0K6E8"/>